<proteinExistence type="predicted"/>
<dbReference type="GO" id="GO:0008270">
    <property type="term" value="F:zinc ion binding"/>
    <property type="evidence" value="ECO:0007669"/>
    <property type="project" value="InterPro"/>
</dbReference>
<organism evidence="1">
    <name type="scientific">hydrocarbon metagenome</name>
    <dbReference type="NCBI Taxonomy" id="938273"/>
    <lineage>
        <taxon>unclassified sequences</taxon>
        <taxon>metagenomes</taxon>
        <taxon>ecological metagenomes</taxon>
    </lineage>
</organism>
<dbReference type="Gene3D" id="1.10.10.1550">
    <property type="entry name" value="ROS/MUCR transcriptional regulator protein"/>
    <property type="match status" value="1"/>
</dbReference>
<dbReference type="InterPro" id="IPR008807">
    <property type="entry name" value="ROS_MUCR"/>
</dbReference>
<name>A0A0W8G6G5_9ZZZZ</name>
<sequence length="133" mass="14795">MEEYLKSALEIVKAQASVRNMTDEEITSMVKRLAGGIREISEGCGVGESAPALGLDPKKAVKEKTVTCLECGKAFKVITKKHLGSHGLTPEEYKEKHGLKKGTPLVCKALQRDRRKKMKEMRLWEKKAQKAAK</sequence>
<dbReference type="GO" id="GO:0006355">
    <property type="term" value="P:regulation of DNA-templated transcription"/>
    <property type="evidence" value="ECO:0007669"/>
    <property type="project" value="InterPro"/>
</dbReference>
<dbReference type="AlphaFoldDB" id="A0A0W8G6G5"/>
<dbReference type="Pfam" id="PF05443">
    <property type="entry name" value="ROS_MUCR"/>
    <property type="match status" value="1"/>
</dbReference>
<dbReference type="InterPro" id="IPR041920">
    <property type="entry name" value="ROS/MUCR_sf"/>
</dbReference>
<gene>
    <name evidence="1" type="ORF">ASZ90_001413</name>
</gene>
<reference evidence="1" key="1">
    <citation type="journal article" date="2015" name="Proc. Natl. Acad. Sci. U.S.A.">
        <title>Networks of energetic and metabolic interactions define dynamics in microbial communities.</title>
        <authorList>
            <person name="Embree M."/>
            <person name="Liu J.K."/>
            <person name="Al-Bassam M.M."/>
            <person name="Zengler K."/>
        </authorList>
    </citation>
    <scope>NUCLEOTIDE SEQUENCE</scope>
</reference>
<dbReference type="GO" id="GO:0003677">
    <property type="term" value="F:DNA binding"/>
    <property type="evidence" value="ECO:0007669"/>
    <property type="project" value="InterPro"/>
</dbReference>
<evidence type="ECO:0000313" key="1">
    <source>
        <dbReference type="EMBL" id="KUG28717.1"/>
    </source>
</evidence>
<dbReference type="EMBL" id="LNQE01000189">
    <property type="protein sequence ID" value="KUG28717.1"/>
    <property type="molecule type" value="Genomic_DNA"/>
</dbReference>
<accession>A0A0W8G6G5</accession>
<comment type="caution">
    <text evidence="1">The sequence shown here is derived from an EMBL/GenBank/DDBJ whole genome shotgun (WGS) entry which is preliminary data.</text>
</comment>
<protein>
    <submittedName>
        <fullName evidence="1">Putative transcriptional regulator</fullName>
    </submittedName>
</protein>